<dbReference type="EMBL" id="JARBJD010000092">
    <property type="protein sequence ID" value="KAK2953403.1"/>
    <property type="molecule type" value="Genomic_DNA"/>
</dbReference>
<keyword evidence="2" id="KW-1185">Reference proteome</keyword>
<comment type="caution">
    <text evidence="1">The sequence shown here is derived from an EMBL/GenBank/DDBJ whole genome shotgun (WGS) entry which is preliminary data.</text>
</comment>
<dbReference type="Proteomes" id="UP001281761">
    <property type="component" value="Unassembled WGS sequence"/>
</dbReference>
<organism evidence="1 2">
    <name type="scientific">Blattamonas nauphoetae</name>
    <dbReference type="NCBI Taxonomy" id="2049346"/>
    <lineage>
        <taxon>Eukaryota</taxon>
        <taxon>Metamonada</taxon>
        <taxon>Preaxostyla</taxon>
        <taxon>Oxymonadida</taxon>
        <taxon>Blattamonas</taxon>
    </lineage>
</organism>
<name>A0ABQ9XPY0_9EUKA</name>
<proteinExistence type="predicted"/>
<accession>A0ABQ9XPY0</accession>
<protein>
    <submittedName>
        <fullName evidence="1">Uncharacterized protein</fullName>
    </submittedName>
</protein>
<gene>
    <name evidence="1" type="ORF">BLNAU_11689</name>
</gene>
<reference evidence="1 2" key="1">
    <citation type="journal article" date="2022" name="bioRxiv">
        <title>Genomics of Preaxostyla Flagellates Illuminates Evolutionary Transitions and the Path Towards Mitochondrial Loss.</title>
        <authorList>
            <person name="Novak L.V.F."/>
            <person name="Treitli S.C."/>
            <person name="Pyrih J."/>
            <person name="Halakuc P."/>
            <person name="Pipaliya S.V."/>
            <person name="Vacek V."/>
            <person name="Brzon O."/>
            <person name="Soukal P."/>
            <person name="Eme L."/>
            <person name="Dacks J.B."/>
            <person name="Karnkowska A."/>
            <person name="Elias M."/>
            <person name="Hampl V."/>
        </authorList>
    </citation>
    <scope>NUCLEOTIDE SEQUENCE [LARGE SCALE GENOMIC DNA]</scope>
    <source>
        <strain evidence="1">NAU3</strain>
        <tissue evidence="1">Gut</tissue>
    </source>
</reference>
<evidence type="ECO:0000313" key="1">
    <source>
        <dbReference type="EMBL" id="KAK2953403.1"/>
    </source>
</evidence>
<sequence>MTEIANCLLLWTSTPRSYSTFLARHKPKVLAFLDHFASHEPSIPHGMILAHLCFSPQLDVSTRALKVLYKPWNSKSKIRSFLQTHKVPSGSTEQSSELVPFASRLCSTLTAHASRLKSLLTKSSLHIGNAVLEMIGEGFSLIYSLALHGTNSIESILTKSRFIHHLKSTIVTCLDLIEQTNNGSSDSPSSQTDMLYKVVDRLWNCAIVWIWCTNSVLPRVFMGAFFYVPDTCSLLERTCHHSEQAPRWHHFKFLNAYICYFVDNVPRLLEANLVERMLDRSQPMKVPIAHGEYHYDLIDALFEFFKKSRLDLFTEDEREQIRKLQFERVLQPARPYLKFLFLREEFIPKESLKPRSPSIQIGLFGLG</sequence>
<evidence type="ECO:0000313" key="2">
    <source>
        <dbReference type="Proteomes" id="UP001281761"/>
    </source>
</evidence>